<sequence>MQPLIKKIEALVISISVQSGIGIIEAISEKDGNKKVIFQITSKTPLMTKDGYQIGTSAIPVKAKIIAFIDSRNPLPMVSPPHTTPLLIIFDQFDKEGEVCVGAFDRVLYCDQLKLKLHVNEKTEIVDLAGKRVDQKDLAGKMLFIFYDRATKSKPVQANPSKIIVTSIMHNE</sequence>
<evidence type="ECO:0000313" key="1">
    <source>
        <dbReference type="EMBL" id="OUZ37472.1"/>
    </source>
</evidence>
<gene>
    <name evidence="1" type="ORF">CBM15_17715</name>
</gene>
<comment type="caution">
    <text evidence="1">The sequence shown here is derived from an EMBL/GenBank/DDBJ whole genome shotgun (WGS) entry which is preliminary data.</text>
</comment>
<reference evidence="1 2" key="1">
    <citation type="journal article" date="2017" name="Int. J. Syst. Evol. Microbiol.">
        <title>Solibacillus kalamii sp. nov., isolated from a high-efficiency particulate arrestance filter system used in the International Space Station.</title>
        <authorList>
            <person name="Checinska Sielaff A."/>
            <person name="Kumar R.M."/>
            <person name="Pal D."/>
            <person name="Mayilraj S."/>
            <person name="Venkateswaran K."/>
        </authorList>
    </citation>
    <scope>NUCLEOTIDE SEQUENCE [LARGE SCALE GENOMIC DNA]</scope>
    <source>
        <strain evidence="1 2">ISSFR-015</strain>
    </source>
</reference>
<dbReference type="Proteomes" id="UP000196594">
    <property type="component" value="Unassembled WGS sequence"/>
</dbReference>
<evidence type="ECO:0000313" key="2">
    <source>
        <dbReference type="Proteomes" id="UP000196594"/>
    </source>
</evidence>
<protein>
    <submittedName>
        <fullName evidence="1">Uncharacterized protein</fullName>
    </submittedName>
</protein>
<accession>A0ABX3ZDH8</accession>
<proteinExistence type="predicted"/>
<organism evidence="1 2">
    <name type="scientific">Solibacillus kalamii</name>
    <dbReference type="NCBI Taxonomy" id="1748298"/>
    <lineage>
        <taxon>Bacteria</taxon>
        <taxon>Bacillati</taxon>
        <taxon>Bacillota</taxon>
        <taxon>Bacilli</taxon>
        <taxon>Bacillales</taxon>
        <taxon>Caryophanaceae</taxon>
        <taxon>Solibacillus</taxon>
    </lineage>
</organism>
<dbReference type="EMBL" id="NHNT01000016">
    <property type="protein sequence ID" value="OUZ37472.1"/>
    <property type="molecule type" value="Genomic_DNA"/>
</dbReference>
<name>A0ABX3ZDH8_9BACL</name>
<dbReference type="RefSeq" id="WP_087618502.1">
    <property type="nucleotide sequence ID" value="NZ_JAFBEY010000013.1"/>
</dbReference>
<keyword evidence="2" id="KW-1185">Reference proteome</keyword>